<dbReference type="PROSITE" id="PS01108">
    <property type="entry name" value="RIBOSOMAL_L24"/>
    <property type="match status" value="1"/>
</dbReference>
<keyword evidence="9" id="KW-1185">Reference proteome</keyword>
<dbReference type="SMART" id="SM00739">
    <property type="entry name" value="KOW"/>
    <property type="match status" value="1"/>
</dbReference>
<evidence type="ECO:0000313" key="8">
    <source>
        <dbReference type="EMBL" id="EEF61384.1"/>
    </source>
</evidence>
<dbReference type="OrthoDB" id="9807419at2"/>
<dbReference type="InterPro" id="IPR014722">
    <property type="entry name" value="Rib_uL2_dom2"/>
</dbReference>
<evidence type="ECO:0000256" key="5">
    <source>
        <dbReference type="HAMAP-Rule" id="MF_01326"/>
    </source>
</evidence>
<dbReference type="InterPro" id="IPR005824">
    <property type="entry name" value="KOW"/>
</dbReference>
<protein>
    <recommendedName>
        <fullName evidence="4 5">Large ribosomal subunit protein uL24</fullName>
    </recommendedName>
</protein>
<dbReference type="GO" id="GO:0006412">
    <property type="term" value="P:translation"/>
    <property type="evidence" value="ECO:0007669"/>
    <property type="project" value="UniProtKB-UniRule"/>
</dbReference>
<dbReference type="Gene3D" id="2.30.30.30">
    <property type="match status" value="1"/>
</dbReference>
<dbReference type="PANTHER" id="PTHR12903">
    <property type="entry name" value="MITOCHONDRIAL RIBOSOMAL PROTEIN L24"/>
    <property type="match status" value="1"/>
</dbReference>
<evidence type="ECO:0000256" key="2">
    <source>
        <dbReference type="ARBA" id="ARBA00022980"/>
    </source>
</evidence>
<dbReference type="Proteomes" id="UP000003688">
    <property type="component" value="Unassembled WGS sequence"/>
</dbReference>
<dbReference type="EMBL" id="ABOX02000010">
    <property type="protein sequence ID" value="EEF61384.1"/>
    <property type="molecule type" value="Genomic_DNA"/>
</dbReference>
<evidence type="ECO:0000259" key="7">
    <source>
        <dbReference type="SMART" id="SM00739"/>
    </source>
</evidence>
<dbReference type="HAMAP" id="MF_01326_B">
    <property type="entry name" value="Ribosomal_uL24_B"/>
    <property type="match status" value="1"/>
</dbReference>
<dbReference type="Pfam" id="PF17136">
    <property type="entry name" value="ribosomal_L24"/>
    <property type="match status" value="1"/>
</dbReference>
<dbReference type="InterPro" id="IPR057264">
    <property type="entry name" value="Ribosomal_uL24_C"/>
</dbReference>
<evidence type="ECO:0000256" key="6">
    <source>
        <dbReference type="RuleBase" id="RU003477"/>
    </source>
</evidence>
<dbReference type="GO" id="GO:0019843">
    <property type="term" value="F:rRNA binding"/>
    <property type="evidence" value="ECO:0007669"/>
    <property type="project" value="UniProtKB-UniRule"/>
</dbReference>
<comment type="caution">
    <text evidence="8">The sequence shown here is derived from an EMBL/GenBank/DDBJ whole genome shotgun (WGS) entry which is preliminary data.</text>
</comment>
<dbReference type="RefSeq" id="WP_007414616.1">
    <property type="nucleotide sequence ID" value="NZ_ABOX02000010.1"/>
</dbReference>
<feature type="domain" description="KOW" evidence="7">
    <location>
        <begin position="5"/>
        <end position="32"/>
    </location>
</feature>
<evidence type="ECO:0000256" key="4">
    <source>
        <dbReference type="ARBA" id="ARBA00035206"/>
    </source>
</evidence>
<dbReference type="InterPro" id="IPR005825">
    <property type="entry name" value="Ribosomal_uL24_CS"/>
</dbReference>
<evidence type="ECO:0000256" key="1">
    <source>
        <dbReference type="ARBA" id="ARBA00010618"/>
    </source>
</evidence>
<dbReference type="GO" id="GO:0005840">
    <property type="term" value="C:ribosome"/>
    <property type="evidence" value="ECO:0007669"/>
    <property type="project" value="UniProtKB-KW"/>
</dbReference>
<dbReference type="Pfam" id="PF00467">
    <property type="entry name" value="KOW"/>
    <property type="match status" value="1"/>
</dbReference>
<comment type="function">
    <text evidence="5">One of the proteins that surrounds the polypeptide exit tunnel on the outside of the subunit.</text>
</comment>
<dbReference type="GO" id="GO:1990904">
    <property type="term" value="C:ribonucleoprotein complex"/>
    <property type="evidence" value="ECO:0007669"/>
    <property type="project" value="UniProtKB-KW"/>
</dbReference>
<organism evidence="8 9">
    <name type="scientific">Pedosphaera parvula (strain Ellin514)</name>
    <dbReference type="NCBI Taxonomy" id="320771"/>
    <lineage>
        <taxon>Bacteria</taxon>
        <taxon>Pseudomonadati</taxon>
        <taxon>Verrucomicrobiota</taxon>
        <taxon>Pedosphaerae</taxon>
        <taxon>Pedosphaerales</taxon>
        <taxon>Pedosphaeraceae</taxon>
        <taxon>Pedosphaera</taxon>
    </lineage>
</organism>
<dbReference type="STRING" id="320771.Cflav_PD4405"/>
<dbReference type="InterPro" id="IPR003256">
    <property type="entry name" value="Ribosomal_uL24"/>
</dbReference>
<reference evidence="8 9" key="1">
    <citation type="journal article" date="2011" name="J. Bacteriol.">
        <title>Genome sequence of 'Pedosphaera parvula' Ellin514, an aerobic Verrucomicrobial isolate from pasture soil.</title>
        <authorList>
            <person name="Kant R."/>
            <person name="van Passel M.W."/>
            <person name="Sangwan P."/>
            <person name="Palva A."/>
            <person name="Lucas S."/>
            <person name="Copeland A."/>
            <person name="Lapidus A."/>
            <person name="Glavina Del Rio T."/>
            <person name="Dalin E."/>
            <person name="Tice H."/>
            <person name="Bruce D."/>
            <person name="Goodwin L."/>
            <person name="Pitluck S."/>
            <person name="Chertkov O."/>
            <person name="Larimer F.W."/>
            <person name="Land M.L."/>
            <person name="Hauser L."/>
            <person name="Brettin T.S."/>
            <person name="Detter J.C."/>
            <person name="Han S."/>
            <person name="de Vos W.M."/>
            <person name="Janssen P.H."/>
            <person name="Smidt H."/>
        </authorList>
    </citation>
    <scope>NUCLEOTIDE SEQUENCE [LARGE SCALE GENOMIC DNA]</scope>
    <source>
        <strain evidence="8 9">Ellin514</strain>
    </source>
</reference>
<accession>B9XFM0</accession>
<keyword evidence="5" id="KW-0699">rRNA-binding</keyword>
<dbReference type="NCBIfam" id="TIGR01079">
    <property type="entry name" value="rplX_bact"/>
    <property type="match status" value="1"/>
</dbReference>
<comment type="similarity">
    <text evidence="1 5 6">Belongs to the universal ribosomal protein uL24 family.</text>
</comment>
<dbReference type="AlphaFoldDB" id="B9XFM0"/>
<dbReference type="SUPFAM" id="SSF50104">
    <property type="entry name" value="Translation proteins SH3-like domain"/>
    <property type="match status" value="1"/>
</dbReference>
<dbReference type="InterPro" id="IPR008991">
    <property type="entry name" value="Translation_prot_SH3-like_sf"/>
</dbReference>
<keyword evidence="3 5" id="KW-0687">Ribonucleoprotein</keyword>
<proteinExistence type="inferred from homology"/>
<dbReference type="InterPro" id="IPR041988">
    <property type="entry name" value="Ribosomal_uL24_KOW"/>
</dbReference>
<gene>
    <name evidence="5" type="primary">rplX</name>
    <name evidence="8" type="ORF">Cflav_PD4405</name>
</gene>
<evidence type="ECO:0000256" key="3">
    <source>
        <dbReference type="ARBA" id="ARBA00023274"/>
    </source>
</evidence>
<name>B9XFM0_PEDPL</name>
<dbReference type="CDD" id="cd06089">
    <property type="entry name" value="KOW_RPL26"/>
    <property type="match status" value="1"/>
</dbReference>
<comment type="subunit">
    <text evidence="5">Part of the 50S ribosomal subunit.</text>
</comment>
<keyword evidence="5" id="KW-0694">RNA-binding</keyword>
<evidence type="ECO:0000313" key="9">
    <source>
        <dbReference type="Proteomes" id="UP000003688"/>
    </source>
</evidence>
<keyword evidence="2 5" id="KW-0689">Ribosomal protein</keyword>
<sequence length="91" mass="10086">MTKFHVKKGDEVVVIAGSEKGKRGKILSVETKKERVVVEGVRMIKKHMRKNQNNPQGAIIEREGTVHVSNVMLADQFDARSTKRGTATAKA</sequence>
<dbReference type="GO" id="GO:0003735">
    <property type="term" value="F:structural constituent of ribosome"/>
    <property type="evidence" value="ECO:0007669"/>
    <property type="project" value="InterPro"/>
</dbReference>
<comment type="function">
    <text evidence="5">One of two assembly initiator proteins, it binds directly to the 5'-end of the 23S rRNA, where it nucleates assembly of the 50S subunit.</text>
</comment>